<keyword evidence="3" id="KW-1185">Reference proteome</keyword>
<organism evidence="2 3">
    <name type="scientific">Pseudoclavibacter chungangensis</name>
    <dbReference type="NCBI Taxonomy" id="587635"/>
    <lineage>
        <taxon>Bacteria</taxon>
        <taxon>Bacillati</taxon>
        <taxon>Actinomycetota</taxon>
        <taxon>Actinomycetes</taxon>
        <taxon>Micrococcales</taxon>
        <taxon>Microbacteriaceae</taxon>
        <taxon>Pseudoclavibacter</taxon>
    </lineage>
</organism>
<protein>
    <submittedName>
        <fullName evidence="2">FBP domain-containing protein</fullName>
    </submittedName>
</protein>
<dbReference type="Pfam" id="PF16571">
    <property type="entry name" value="FBP_C"/>
    <property type="match status" value="1"/>
</dbReference>
<gene>
    <name evidence="2" type="ORF">F8O01_16495</name>
</gene>
<evidence type="ECO:0000313" key="2">
    <source>
        <dbReference type="EMBL" id="KAB1652631.1"/>
    </source>
</evidence>
<accession>A0A7J5BMI6</accession>
<dbReference type="InterPro" id="IPR032330">
    <property type="entry name" value="EF-G-binding_C"/>
</dbReference>
<proteinExistence type="predicted"/>
<reference evidence="2 3" key="1">
    <citation type="submission" date="2019-09" db="EMBL/GenBank/DDBJ databases">
        <title>Phylogeny of genus Pseudoclavibacter and closely related genus.</title>
        <authorList>
            <person name="Li Y."/>
        </authorList>
    </citation>
    <scope>NUCLEOTIDE SEQUENCE [LARGE SCALE GENOMIC DNA]</scope>
    <source>
        <strain evidence="2 3">DSM 23821</strain>
    </source>
</reference>
<dbReference type="Proteomes" id="UP000467240">
    <property type="component" value="Unassembled WGS sequence"/>
</dbReference>
<evidence type="ECO:0000313" key="3">
    <source>
        <dbReference type="Proteomes" id="UP000467240"/>
    </source>
</evidence>
<dbReference type="AlphaFoldDB" id="A0A7J5BMI6"/>
<feature type="domain" description="Elongation factor G-binding protein C-terminal treble-clef zinc-finger" evidence="1">
    <location>
        <begin position="9"/>
        <end position="159"/>
    </location>
</feature>
<dbReference type="OrthoDB" id="4171838at2"/>
<sequence>MLPITEKTLRASFVNASRRESNDLPLPEGFDATPWADLDYLGWHDPKIARRAYVVVPGLDGEVVGVLLTSTDRAPRSRALCSWCRDVRLPNGVVTFGAKRAGAAGRRGDSVATLVCEGFECSLNVRKDPPLPYEGFDAAAARAERIDVLRLRVAGFADVVREGA</sequence>
<dbReference type="RefSeq" id="WP_158042006.1">
    <property type="nucleotide sequence ID" value="NZ_JACCFV010000001.1"/>
</dbReference>
<evidence type="ECO:0000259" key="1">
    <source>
        <dbReference type="Pfam" id="PF16571"/>
    </source>
</evidence>
<name>A0A7J5BMI6_9MICO</name>
<dbReference type="EMBL" id="WBJZ01000029">
    <property type="protein sequence ID" value="KAB1652631.1"/>
    <property type="molecule type" value="Genomic_DNA"/>
</dbReference>
<comment type="caution">
    <text evidence="2">The sequence shown here is derived from an EMBL/GenBank/DDBJ whole genome shotgun (WGS) entry which is preliminary data.</text>
</comment>